<dbReference type="InterPro" id="IPR038729">
    <property type="entry name" value="Rad50/SbcC_AAA"/>
</dbReference>
<evidence type="ECO:0000313" key="4">
    <source>
        <dbReference type="Proteomes" id="UP001549047"/>
    </source>
</evidence>
<name>A0ABV2IYF8_9HYPH</name>
<keyword evidence="3" id="KW-0067">ATP-binding</keyword>
<dbReference type="InterPro" id="IPR027417">
    <property type="entry name" value="P-loop_NTPase"/>
</dbReference>
<dbReference type="PANTHER" id="PTHR32114">
    <property type="entry name" value="ABC TRANSPORTER ABCH.3"/>
    <property type="match status" value="1"/>
</dbReference>
<comment type="caution">
    <text evidence="3">The sequence shown here is derived from an EMBL/GenBank/DDBJ whole genome shotgun (WGS) entry which is preliminary data.</text>
</comment>
<evidence type="ECO:0000313" key="3">
    <source>
        <dbReference type="EMBL" id="MET3613544.1"/>
    </source>
</evidence>
<evidence type="ECO:0000259" key="2">
    <source>
        <dbReference type="Pfam" id="PF13476"/>
    </source>
</evidence>
<dbReference type="PANTHER" id="PTHR32114:SF2">
    <property type="entry name" value="ABC TRANSPORTER ABCH.3"/>
    <property type="match status" value="1"/>
</dbReference>
<keyword evidence="4" id="KW-1185">Reference proteome</keyword>
<sequence length="767" mass="84417">MTKSHLKTLHVSGFRGASSPLTLSFASDSRLTMIYGENGSGKTTICDAFEFLAKGKVGSLDDRGIGSGLEKYYPSAGKAPADVTVKLESQGGACEGRLNGKTAQISPVGSSPQIEILRQRQIAGLVEAKPADRYEAIKRFIDISEFEQSEKALSDLAKGLKAEEKAAKLSEGQSLDTLQGFFDAAGKPSGQNPVSWAKDRLANSSINRDADITAIGRLRDAYLKLVDLPQRFEASQRAARDAESAFESATIEFNAAALQVGTGANEILDLLEAGQRYLHVHSDPTECPLCSSAENAKELSANIPARLEQLTALRKATAQKKTCETSLTSSSNSLQKIKEDHRLAVNGFREVLSEFDWKEGLKSPKADVPGVIENLSGWLAETDDLQKAWQRKDEEWRGEKQFVAALNAAIDQYESNLCRSKELEGLVPRAESALAICIGERRKFTDGILADIAEKVGQLYEMVHPGEGLDKIALPLDPGKRASLELKAEFSGLEVPPQAYFSQSHLDTLGLCVFFALALRETPEEKILILDDVLGSVDEPHVDRVIQMVYETSKKFRHTIVTTHYRPWKEKYRWGALRPDQPFQFVELKRWSMGSGISTGDITPEISFLKAYLAADPIDHQTVCGKAGVILEAILDYLVQKYECSVPRKKDNRYTLGELLPAINGKLKSALAVVQVVDGVEGSRTSLKPVLDELEKIVQVRNAAGAHFNEIAHHLPEDDGLSFARHVETLFDTIVHPDHGWPNNDKSGSYWRNSGDSRRLHPLKKPN</sequence>
<dbReference type="Proteomes" id="UP001549047">
    <property type="component" value="Unassembled WGS sequence"/>
</dbReference>
<feature type="domain" description="Rad50/SbcC-type AAA" evidence="2">
    <location>
        <begin position="9"/>
        <end position="131"/>
    </location>
</feature>
<feature type="region of interest" description="Disordered" evidence="1">
    <location>
        <begin position="742"/>
        <end position="767"/>
    </location>
</feature>
<evidence type="ECO:0000256" key="1">
    <source>
        <dbReference type="SAM" id="MobiDB-lite"/>
    </source>
</evidence>
<dbReference type="SUPFAM" id="SSF52540">
    <property type="entry name" value="P-loop containing nucleoside triphosphate hydrolases"/>
    <property type="match status" value="1"/>
</dbReference>
<dbReference type="Pfam" id="PF13476">
    <property type="entry name" value="AAA_23"/>
    <property type="match status" value="1"/>
</dbReference>
<keyword evidence="3" id="KW-0547">Nucleotide-binding</keyword>
<dbReference type="Gene3D" id="3.40.50.300">
    <property type="entry name" value="P-loop containing nucleotide triphosphate hydrolases"/>
    <property type="match status" value="2"/>
</dbReference>
<reference evidence="3 4" key="1">
    <citation type="submission" date="2024-06" db="EMBL/GenBank/DDBJ databases">
        <title>Genomic Encyclopedia of Type Strains, Phase IV (KMG-IV): sequencing the most valuable type-strain genomes for metagenomic binning, comparative biology and taxonomic classification.</title>
        <authorList>
            <person name="Goeker M."/>
        </authorList>
    </citation>
    <scope>NUCLEOTIDE SEQUENCE [LARGE SCALE GENOMIC DNA]</scope>
    <source>
        <strain evidence="3 4">DSM 29780</strain>
    </source>
</reference>
<protein>
    <submittedName>
        <fullName evidence="3">Energy-coupling factor transporter ATP-binding protein EcfA2</fullName>
    </submittedName>
</protein>
<gene>
    <name evidence="3" type="ORF">ABID16_001873</name>
</gene>
<dbReference type="EMBL" id="JBEPMB010000002">
    <property type="protein sequence ID" value="MET3613544.1"/>
    <property type="molecule type" value="Genomic_DNA"/>
</dbReference>
<feature type="compositionally biased region" description="Polar residues" evidence="1">
    <location>
        <begin position="744"/>
        <end position="754"/>
    </location>
</feature>
<dbReference type="GO" id="GO:0005524">
    <property type="term" value="F:ATP binding"/>
    <property type="evidence" value="ECO:0007669"/>
    <property type="project" value="UniProtKB-KW"/>
</dbReference>
<organism evidence="3 4">
    <name type="scientific">Rhizobium aquaticum</name>
    <dbReference type="NCBI Taxonomy" id="1549636"/>
    <lineage>
        <taxon>Bacteria</taxon>
        <taxon>Pseudomonadati</taxon>
        <taxon>Pseudomonadota</taxon>
        <taxon>Alphaproteobacteria</taxon>
        <taxon>Hyphomicrobiales</taxon>
        <taxon>Rhizobiaceae</taxon>
        <taxon>Rhizobium/Agrobacterium group</taxon>
        <taxon>Rhizobium</taxon>
    </lineage>
</organism>
<proteinExistence type="predicted"/>
<dbReference type="RefSeq" id="WP_354556072.1">
    <property type="nucleotide sequence ID" value="NZ_JBEPMB010000002.1"/>
</dbReference>
<accession>A0ABV2IYF8</accession>